<protein>
    <submittedName>
        <fullName evidence="1">Uncharacterized protein</fullName>
    </submittedName>
</protein>
<dbReference type="Proteomes" id="UP001172680">
    <property type="component" value="Unassembled WGS sequence"/>
</dbReference>
<sequence>MATSPWPKVRLELLAIEARFAAARQDTIMAMLVDVRKGKNDKEGIAAGEGADLSDDEKTEERANGGTEKPEDDYNGGSDGGEDYEK</sequence>
<gene>
    <name evidence="1" type="ORF">H2199_006494</name>
</gene>
<organism evidence="1 2">
    <name type="scientific">Coniosporium tulheliwenetii</name>
    <dbReference type="NCBI Taxonomy" id="3383036"/>
    <lineage>
        <taxon>Eukaryota</taxon>
        <taxon>Fungi</taxon>
        <taxon>Dikarya</taxon>
        <taxon>Ascomycota</taxon>
        <taxon>Pezizomycotina</taxon>
        <taxon>Dothideomycetes</taxon>
        <taxon>Dothideomycetes incertae sedis</taxon>
        <taxon>Coniosporium</taxon>
    </lineage>
</organism>
<reference evidence="1" key="1">
    <citation type="submission" date="2022-10" db="EMBL/GenBank/DDBJ databases">
        <title>Culturing micro-colonial fungi from biological soil crusts in the Mojave desert and describing Neophaeococcomyces mojavensis, and introducing the new genera and species Taxawa tesnikishii.</title>
        <authorList>
            <person name="Kurbessoian T."/>
            <person name="Stajich J.E."/>
        </authorList>
    </citation>
    <scope>NUCLEOTIDE SEQUENCE</scope>
    <source>
        <strain evidence="1">JES_115</strain>
    </source>
</reference>
<dbReference type="EMBL" id="JAPDRP010000019">
    <property type="protein sequence ID" value="KAJ9639461.1"/>
    <property type="molecule type" value="Genomic_DNA"/>
</dbReference>
<accession>A0ACC2YWK4</accession>
<comment type="caution">
    <text evidence="1">The sequence shown here is derived from an EMBL/GenBank/DDBJ whole genome shotgun (WGS) entry which is preliminary data.</text>
</comment>
<proteinExistence type="predicted"/>
<evidence type="ECO:0000313" key="2">
    <source>
        <dbReference type="Proteomes" id="UP001172680"/>
    </source>
</evidence>
<keyword evidence="2" id="KW-1185">Reference proteome</keyword>
<evidence type="ECO:0000313" key="1">
    <source>
        <dbReference type="EMBL" id="KAJ9639461.1"/>
    </source>
</evidence>
<name>A0ACC2YWK4_9PEZI</name>